<dbReference type="AlphaFoldDB" id="A0A8J5N2D6"/>
<evidence type="ECO:0000313" key="1">
    <source>
        <dbReference type="EMBL" id="KAG7171921.1"/>
    </source>
</evidence>
<organism evidence="1 2">
    <name type="scientific">Homarus americanus</name>
    <name type="common">American lobster</name>
    <dbReference type="NCBI Taxonomy" id="6706"/>
    <lineage>
        <taxon>Eukaryota</taxon>
        <taxon>Metazoa</taxon>
        <taxon>Ecdysozoa</taxon>
        <taxon>Arthropoda</taxon>
        <taxon>Crustacea</taxon>
        <taxon>Multicrustacea</taxon>
        <taxon>Malacostraca</taxon>
        <taxon>Eumalacostraca</taxon>
        <taxon>Eucarida</taxon>
        <taxon>Decapoda</taxon>
        <taxon>Pleocyemata</taxon>
        <taxon>Astacidea</taxon>
        <taxon>Nephropoidea</taxon>
        <taxon>Nephropidae</taxon>
        <taxon>Homarus</taxon>
    </lineage>
</organism>
<dbReference type="Proteomes" id="UP000747542">
    <property type="component" value="Unassembled WGS sequence"/>
</dbReference>
<comment type="caution">
    <text evidence="1">The sequence shown here is derived from an EMBL/GenBank/DDBJ whole genome shotgun (WGS) entry which is preliminary data.</text>
</comment>
<proteinExistence type="predicted"/>
<sequence length="75" mass="8533">MPMKRMTKKILNAEKLAQEAIEMDISLDRSLQFKRGLEDILAAYKEVYGATKSKTDHNAAIPKAFHLHSHSTCLF</sequence>
<name>A0A8J5N2D6_HOMAM</name>
<reference evidence="1" key="1">
    <citation type="journal article" date="2021" name="Sci. Adv.">
        <title>The American lobster genome reveals insights on longevity, neural, and immune adaptations.</title>
        <authorList>
            <person name="Polinski J.M."/>
            <person name="Zimin A.V."/>
            <person name="Clark K.F."/>
            <person name="Kohn A.B."/>
            <person name="Sadowski N."/>
            <person name="Timp W."/>
            <person name="Ptitsyn A."/>
            <person name="Khanna P."/>
            <person name="Romanova D.Y."/>
            <person name="Williams P."/>
            <person name="Greenwood S.J."/>
            <person name="Moroz L.L."/>
            <person name="Walt D.R."/>
            <person name="Bodnar A.G."/>
        </authorList>
    </citation>
    <scope>NUCLEOTIDE SEQUENCE</scope>
    <source>
        <strain evidence="1">GMGI-L3</strain>
    </source>
</reference>
<evidence type="ECO:0000313" key="2">
    <source>
        <dbReference type="Proteomes" id="UP000747542"/>
    </source>
</evidence>
<dbReference type="EMBL" id="JAHLQT010011632">
    <property type="protein sequence ID" value="KAG7171921.1"/>
    <property type="molecule type" value="Genomic_DNA"/>
</dbReference>
<accession>A0A8J5N2D6</accession>
<gene>
    <name evidence="1" type="ORF">Hamer_G000863</name>
</gene>
<keyword evidence="2" id="KW-1185">Reference proteome</keyword>
<protein>
    <submittedName>
        <fullName evidence="1">Uncharacterized protein</fullName>
    </submittedName>
</protein>